<dbReference type="SUPFAM" id="SSF52540">
    <property type="entry name" value="P-loop containing nucleoside triphosphate hydrolases"/>
    <property type="match status" value="1"/>
</dbReference>
<accession>A0A481Z1M7</accession>
<sequence>MIGDKVLIKDKHIANAETIFNNIQIIPKMVIAISGPSGSGKSGTAIVLASKLTVLGHSVYVLSADNYAKLPPRDNEKYRKTIHNLKEYLGSNDEIYFYRLNNIVQKFKQKEKIINLRIMNNSKNCIEYESKVINFANKDILIIEGTWSMKIKGIDFCVFLDAHISETLKHREERGRDPISKFGEYALQIEYNKLIKLKDSINLII</sequence>
<protein>
    <recommendedName>
        <fullName evidence="1">Phosphoribulokinase/uridine kinase domain-containing protein</fullName>
    </recommendedName>
</protein>
<dbReference type="GO" id="GO:0016301">
    <property type="term" value="F:kinase activity"/>
    <property type="evidence" value="ECO:0007669"/>
    <property type="project" value="InterPro"/>
</dbReference>
<organism evidence="2">
    <name type="scientific">Mimivirus LCMiAC01</name>
    <dbReference type="NCBI Taxonomy" id="2506608"/>
    <lineage>
        <taxon>Viruses</taxon>
        <taxon>Varidnaviria</taxon>
        <taxon>Bamfordvirae</taxon>
        <taxon>Nucleocytoviricota</taxon>
        <taxon>Megaviricetes</taxon>
        <taxon>Imitervirales</taxon>
        <taxon>Mimiviridae</taxon>
        <taxon>Klosneuvirinae</taxon>
    </lineage>
</organism>
<dbReference type="EMBL" id="MK500392">
    <property type="protein sequence ID" value="QBK88596.1"/>
    <property type="molecule type" value="Genomic_DNA"/>
</dbReference>
<evidence type="ECO:0000259" key="1">
    <source>
        <dbReference type="Pfam" id="PF00485"/>
    </source>
</evidence>
<dbReference type="Gene3D" id="3.40.50.300">
    <property type="entry name" value="P-loop containing nucleotide triphosphate hydrolases"/>
    <property type="match status" value="1"/>
</dbReference>
<feature type="domain" description="Phosphoribulokinase/uridine kinase" evidence="1">
    <location>
        <begin position="30"/>
        <end position="166"/>
    </location>
</feature>
<gene>
    <name evidence="2" type="ORF">LCMiAC01_02730</name>
</gene>
<dbReference type="GO" id="GO:0005524">
    <property type="term" value="F:ATP binding"/>
    <property type="evidence" value="ECO:0007669"/>
    <property type="project" value="InterPro"/>
</dbReference>
<dbReference type="InterPro" id="IPR027417">
    <property type="entry name" value="P-loop_NTPase"/>
</dbReference>
<dbReference type="Pfam" id="PF00485">
    <property type="entry name" value="PRK"/>
    <property type="match status" value="1"/>
</dbReference>
<dbReference type="InterPro" id="IPR006083">
    <property type="entry name" value="PRK/URK"/>
</dbReference>
<name>A0A481Z1M7_9VIRU</name>
<reference evidence="2" key="1">
    <citation type="journal article" date="2019" name="MBio">
        <title>Virus Genomes from Deep Sea Sediments Expand the Ocean Megavirome and Support Independent Origins of Viral Gigantism.</title>
        <authorList>
            <person name="Backstrom D."/>
            <person name="Yutin N."/>
            <person name="Jorgensen S.L."/>
            <person name="Dharamshi J."/>
            <person name="Homa F."/>
            <person name="Zaremba-Niedwiedzka K."/>
            <person name="Spang A."/>
            <person name="Wolf Y.I."/>
            <person name="Koonin E.V."/>
            <person name="Ettema T.J."/>
        </authorList>
    </citation>
    <scope>NUCLEOTIDE SEQUENCE</scope>
</reference>
<evidence type="ECO:0000313" key="2">
    <source>
        <dbReference type="EMBL" id="QBK88596.1"/>
    </source>
</evidence>
<proteinExistence type="predicted"/>